<evidence type="ECO:0000256" key="1">
    <source>
        <dbReference type="ARBA" id="ARBA00001954"/>
    </source>
</evidence>
<comment type="cofactor">
    <cofactor evidence="1">
        <name>Fe(2+)</name>
        <dbReference type="ChEBI" id="CHEBI:29033"/>
    </cofactor>
</comment>
<accession>A0A494T685</accession>
<dbReference type="AlphaFoldDB" id="A0A494T685"/>
<geneLocation type="plasmid" evidence="2">
    <name>unnamed1</name>
</geneLocation>
<reference evidence="2 3" key="1">
    <citation type="submission" date="2018-09" db="EMBL/GenBank/DDBJ databases">
        <title>Sphingomonas peninsula sp. nov., isolated from fildes peninsula, Antarctic soil.</title>
        <authorList>
            <person name="Yingchao G."/>
        </authorList>
    </citation>
    <scope>NUCLEOTIDE SEQUENCE [LARGE SCALE GENOMIC DNA]</scope>
    <source>
        <strain evidence="2 3">YZ-8</strain>
        <plasmid evidence="2 3">unnamed1</plasmid>
    </source>
</reference>
<keyword evidence="3" id="KW-1185">Reference proteome</keyword>
<dbReference type="RefSeq" id="WP_121150958.1">
    <property type="nucleotide sequence ID" value="NZ_CP032828.1"/>
</dbReference>
<dbReference type="SUPFAM" id="SSF51197">
    <property type="entry name" value="Clavaminate synthase-like"/>
    <property type="match status" value="1"/>
</dbReference>
<dbReference type="Proteomes" id="UP000276254">
    <property type="component" value="Plasmid unnamed1"/>
</dbReference>
<keyword evidence="2" id="KW-0223">Dioxygenase</keyword>
<dbReference type="InterPro" id="IPR008775">
    <property type="entry name" value="Phytyl_CoA_dOase-like"/>
</dbReference>
<dbReference type="KEGG" id="spha:D3Y57_02255"/>
<proteinExistence type="predicted"/>
<keyword evidence="2" id="KW-0614">Plasmid</keyword>
<dbReference type="OrthoDB" id="7359449at2"/>
<gene>
    <name evidence="2" type="ORF">D3Y57_02255</name>
</gene>
<dbReference type="Gene3D" id="2.60.120.620">
    <property type="entry name" value="q2cbj1_9rhob like domain"/>
    <property type="match status" value="1"/>
</dbReference>
<dbReference type="GO" id="GO:0005506">
    <property type="term" value="F:iron ion binding"/>
    <property type="evidence" value="ECO:0007669"/>
    <property type="project" value="UniProtKB-ARBA"/>
</dbReference>
<dbReference type="PANTHER" id="PTHR20883">
    <property type="entry name" value="PHYTANOYL-COA DIOXYGENASE DOMAIN CONTAINING 1"/>
    <property type="match status" value="1"/>
</dbReference>
<dbReference type="GO" id="GO:0016706">
    <property type="term" value="F:2-oxoglutarate-dependent dioxygenase activity"/>
    <property type="evidence" value="ECO:0007669"/>
    <property type="project" value="UniProtKB-ARBA"/>
</dbReference>
<dbReference type="EMBL" id="CP032828">
    <property type="protein sequence ID" value="AYJ84909.1"/>
    <property type="molecule type" value="Genomic_DNA"/>
</dbReference>
<evidence type="ECO:0000313" key="2">
    <source>
        <dbReference type="EMBL" id="AYJ84909.1"/>
    </source>
</evidence>
<sequence length="281" mass="31281">MDDLAQVDAAEFQRQGWALIKGGLISASELETLRSAVQKVVAAEARLASQSAADLEGAGSDEDQRQTGVRVEGQDKRYLMQFRIPETGFDIRLEYPEVMPIVRKYAALARHLLGEDVRILYDHVLIKPPAKDGTRPTMWHQDLTYLPVDRRGLLVVWTPLYDVPEEAGCMRYIPRSHRLGPLGKLPMAQDYQLTDLLRPTDFEIIGNPVGVPLKAGECAIHDGLTLHGAFPNVSDEPRIAWSIAIGPASMLRAASKWAIDRLNHLDLKELEPLNHPSLIAD</sequence>
<organism evidence="2 3">
    <name type="scientific">Sphingomonas paeninsulae</name>
    <dbReference type="NCBI Taxonomy" id="2319844"/>
    <lineage>
        <taxon>Bacteria</taxon>
        <taxon>Pseudomonadati</taxon>
        <taxon>Pseudomonadota</taxon>
        <taxon>Alphaproteobacteria</taxon>
        <taxon>Sphingomonadales</taxon>
        <taxon>Sphingomonadaceae</taxon>
        <taxon>Sphingomonas</taxon>
    </lineage>
</organism>
<dbReference type="PANTHER" id="PTHR20883:SF48">
    <property type="entry name" value="ECTOINE DIOXYGENASE"/>
    <property type="match status" value="1"/>
</dbReference>
<dbReference type="Pfam" id="PF05721">
    <property type="entry name" value="PhyH"/>
    <property type="match status" value="1"/>
</dbReference>
<keyword evidence="2" id="KW-0560">Oxidoreductase</keyword>
<evidence type="ECO:0000313" key="3">
    <source>
        <dbReference type="Proteomes" id="UP000276254"/>
    </source>
</evidence>
<name>A0A494T685_SPHPE</name>
<protein>
    <submittedName>
        <fullName evidence="2">Phytanoyl-CoA dioxygenase family protein</fullName>
    </submittedName>
</protein>